<accession>A0A5E6MR41</accession>
<evidence type="ECO:0000256" key="5">
    <source>
        <dbReference type="ARBA" id="ARBA00022729"/>
    </source>
</evidence>
<evidence type="ECO:0000256" key="6">
    <source>
        <dbReference type="ARBA" id="ARBA00023136"/>
    </source>
</evidence>
<evidence type="ECO:0000256" key="1">
    <source>
        <dbReference type="ARBA" id="ARBA00004370"/>
    </source>
</evidence>
<keyword evidence="8 9" id="KW-0449">Lipoprotein</keyword>
<keyword evidence="10" id="KW-0175">Coiled coil</keyword>
<evidence type="ECO:0000256" key="7">
    <source>
        <dbReference type="ARBA" id="ARBA00023139"/>
    </source>
</evidence>
<dbReference type="SUPFAM" id="SSF56954">
    <property type="entry name" value="Outer membrane efflux proteins (OEP)"/>
    <property type="match status" value="1"/>
</dbReference>
<dbReference type="Gene3D" id="1.20.1600.10">
    <property type="entry name" value="Outer membrane efflux proteins (OEP)"/>
    <property type="match status" value="1"/>
</dbReference>
<dbReference type="Pfam" id="PF02321">
    <property type="entry name" value="OEP"/>
    <property type="match status" value="2"/>
</dbReference>
<evidence type="ECO:0000256" key="10">
    <source>
        <dbReference type="SAM" id="Coils"/>
    </source>
</evidence>
<dbReference type="EMBL" id="CABFVA020000123">
    <property type="protein sequence ID" value="VVM08246.1"/>
    <property type="molecule type" value="Genomic_DNA"/>
</dbReference>
<proteinExistence type="inferred from homology"/>
<dbReference type="AlphaFoldDB" id="A0A5E6MR41"/>
<keyword evidence="12" id="KW-1185">Reference proteome</keyword>
<dbReference type="PANTHER" id="PTHR30203">
    <property type="entry name" value="OUTER MEMBRANE CATION EFFLUX PROTEIN"/>
    <property type="match status" value="1"/>
</dbReference>
<dbReference type="InterPro" id="IPR003423">
    <property type="entry name" value="OMP_efflux"/>
</dbReference>
<evidence type="ECO:0000256" key="8">
    <source>
        <dbReference type="ARBA" id="ARBA00023288"/>
    </source>
</evidence>
<evidence type="ECO:0000313" key="11">
    <source>
        <dbReference type="EMBL" id="VVM08246.1"/>
    </source>
</evidence>
<keyword evidence="6 9" id="KW-0472">Membrane</keyword>
<feature type="coiled-coil region" evidence="10">
    <location>
        <begin position="282"/>
        <end position="316"/>
    </location>
</feature>
<dbReference type="Proteomes" id="UP000334923">
    <property type="component" value="Unassembled WGS sequence"/>
</dbReference>
<keyword evidence="4 9" id="KW-0812">Transmembrane</keyword>
<gene>
    <name evidence="11" type="primary">oprM</name>
    <name evidence="11" type="ORF">MAMT_02222</name>
</gene>
<comment type="subcellular location">
    <subcellularLocation>
        <location evidence="9">Cell membrane</location>
        <topology evidence="9">Lipid-anchor</topology>
    </subcellularLocation>
    <subcellularLocation>
        <location evidence="1">Membrane</location>
    </subcellularLocation>
</comment>
<comment type="similarity">
    <text evidence="2 9">Belongs to the outer membrane factor (OMF) (TC 1.B.17) family.</text>
</comment>
<reference evidence="11 12" key="1">
    <citation type="submission" date="2019-09" db="EMBL/GenBank/DDBJ databases">
        <authorList>
            <person name="Cremers G."/>
        </authorList>
    </citation>
    <scope>NUCLEOTIDE SEQUENCE [LARGE SCALE GENOMIC DNA]</scope>
    <source>
        <strain evidence="11">4A</strain>
    </source>
</reference>
<dbReference type="GO" id="GO:0015562">
    <property type="term" value="F:efflux transmembrane transporter activity"/>
    <property type="evidence" value="ECO:0007669"/>
    <property type="project" value="InterPro"/>
</dbReference>
<dbReference type="NCBIfam" id="TIGR01845">
    <property type="entry name" value="outer_NodT"/>
    <property type="match status" value="1"/>
</dbReference>
<name>A0A5E6MR41_9BACT</name>
<keyword evidence="5" id="KW-0732">Signal</keyword>
<dbReference type="PANTHER" id="PTHR30203:SF20">
    <property type="entry name" value="MULTIDRUG RESISTANCE OUTER MEMBRANE PROTEIN MDTP-RELATED"/>
    <property type="match status" value="1"/>
</dbReference>
<dbReference type="InterPro" id="IPR010131">
    <property type="entry name" value="MdtP/NodT-like"/>
</dbReference>
<dbReference type="RefSeq" id="WP_246186664.1">
    <property type="nucleotide sequence ID" value="NZ_CABFVA020000123.1"/>
</dbReference>
<evidence type="ECO:0000256" key="9">
    <source>
        <dbReference type="RuleBase" id="RU362097"/>
    </source>
</evidence>
<dbReference type="Gene3D" id="2.20.200.10">
    <property type="entry name" value="Outer membrane efflux proteins (OEP)"/>
    <property type="match status" value="1"/>
</dbReference>
<keyword evidence="3 9" id="KW-1134">Transmembrane beta strand</keyword>
<evidence type="ECO:0000313" key="12">
    <source>
        <dbReference type="Proteomes" id="UP000334923"/>
    </source>
</evidence>
<dbReference type="GO" id="GO:0005886">
    <property type="term" value="C:plasma membrane"/>
    <property type="evidence" value="ECO:0007669"/>
    <property type="project" value="UniProtKB-SubCell"/>
</dbReference>
<sequence>MLLFRACVPGRPVQWIPEPFAKTACAFEQSRARGKRSLPQSPNRNARRWRELLLPGIWISVVSLSLGGCAYLPKDSKPATPIAPPAIAATVASVAPESVAVADGWPRNFWWRRLDCPELDRIMHLALTANPDLRATLDRVHQAWALAAGARSNYLPSSGVRPWLANSVFGVWGFPGSSFFGPIGGNSFFFWDIIPTFTNYHVDLWGEDRARVRAAIGEARAEESEVAVARLLLGATVARRYVRLAAAEDELRLAQRRESIAGELLSLSQVRGSRGVDSLFPVHTAEERLETARQDVAGLARECQTLRNEIARLAGQGPDWGRALAVSEASFPRRFPLPERIAFDLLGHRPDVAVACWRAQAAANQLKIAKTAFYPNLNLVAWFGFQTLNFPTLFLNPALPLMYMAGPAITLPIFQGGRLTAQLEMVAEEYHVAVERYNSVLLSALQQVADSLAYWQEAAKDLEAQERAVKAAQANVDLARRLFASGLNVRQDVLEMQYRLAEAESRLSARHAQHVDSAVGLLVALGGGFEPATIPEWPRKGL</sequence>
<feature type="coiled-coil region" evidence="10">
    <location>
        <begin position="455"/>
        <end position="482"/>
    </location>
</feature>
<organism evidence="11 12">
    <name type="scientific">Methylacidimicrobium tartarophylax</name>
    <dbReference type="NCBI Taxonomy" id="1041768"/>
    <lineage>
        <taxon>Bacteria</taxon>
        <taxon>Pseudomonadati</taxon>
        <taxon>Verrucomicrobiota</taxon>
        <taxon>Methylacidimicrobium</taxon>
    </lineage>
</organism>
<evidence type="ECO:0000256" key="2">
    <source>
        <dbReference type="ARBA" id="ARBA00007613"/>
    </source>
</evidence>
<protein>
    <submittedName>
        <fullName evidence="11">Outer membrane protein OprM</fullName>
    </submittedName>
</protein>
<evidence type="ECO:0000256" key="3">
    <source>
        <dbReference type="ARBA" id="ARBA00022452"/>
    </source>
</evidence>
<evidence type="ECO:0000256" key="4">
    <source>
        <dbReference type="ARBA" id="ARBA00022692"/>
    </source>
</evidence>
<keyword evidence="7 9" id="KW-0564">Palmitate</keyword>